<accession>A0A1I4C9B0</accession>
<dbReference type="Pfam" id="PF19278">
    <property type="entry name" value="Hydant_A_C"/>
    <property type="match status" value="1"/>
</dbReference>
<dbReference type="STRING" id="1123062.SAMN02745775_10752"/>
<dbReference type="GO" id="GO:0017168">
    <property type="term" value="F:5-oxoprolinase (ATP-hydrolyzing) activity"/>
    <property type="evidence" value="ECO:0007669"/>
    <property type="project" value="TreeGrafter"/>
</dbReference>
<feature type="domain" description="Hydantoinase A/oxoprolinase" evidence="1">
    <location>
        <begin position="221"/>
        <end position="514"/>
    </location>
</feature>
<gene>
    <name evidence="4" type="ORF">SAMN02745775_10752</name>
</gene>
<evidence type="ECO:0000313" key="4">
    <source>
        <dbReference type="EMBL" id="SFK77515.1"/>
    </source>
</evidence>
<sequence>MPDDVTGAPRALAAATAATGYSLAVDIGGTFTDVVLRHADGRATTDKTLTTHRNLLEGFFRAVDLALGKAGVGPEAVTEVTVHATTLVTNAVIERRGPPTALLATKGFRDILSIRNEHRYDMFDPQIEFPDPLVPDSLVYTLDERMLATGAVEKPVDAAEAADLAHRMAADGVKAVGICLLNAYRNGANERAARAAILAAVPSMEVTLSSEVSPQIREYPRASTTVMNAYTQPIVAPYLAALSAELVRRGFPNRPLIMLSNGGVVGTSIAGAFPVRMIESGPAAGALAASYFADVLHLPRLLSFDMGGTTAKACMIDAGKPLVAGEFEVDRRYRFKPGSGFPITIPAVDMIEIGAGGGSIARVDNLGLLKVGPRSAGSEPGPVCYGRGGTEPTVTDSDVVLGLLDADRFLGGDMKLDMAGAAAALGRLGERLGTDAVATARGVFEVVCEQMAGAARAHATDRGIDWRGLPMLAFGGAGPVHACRVAELLECRHLVFPPMASVLSAFGTLVSPVRLDLVRSALSPLATLDWAAVRALVGGMADEGRAALAEAGVDAADATLELGVDCRYRGQQNEVTTELPLSVLDSGDAVALRESFEQAYEALYGIRLPDVPIEVVTWRLAARGPLPVASPSPMPGGTPASPRTHRPVAVEPDVPMVPVYDRGAIAVGQKIEGPVIIEERETTLVVLRGWTASVHPTGAVVAERVA</sequence>
<evidence type="ECO:0000259" key="1">
    <source>
        <dbReference type="Pfam" id="PF01968"/>
    </source>
</evidence>
<dbReference type="InterPro" id="IPR049517">
    <property type="entry name" value="ACX-like_C"/>
</dbReference>
<keyword evidence="5" id="KW-1185">Reference proteome</keyword>
<proteinExistence type="predicted"/>
<dbReference type="InterPro" id="IPR002821">
    <property type="entry name" value="Hydantoinase_A"/>
</dbReference>
<reference evidence="4 5" key="1">
    <citation type="submission" date="2016-10" db="EMBL/GenBank/DDBJ databases">
        <authorList>
            <person name="de Groot N.N."/>
        </authorList>
    </citation>
    <scope>NUCLEOTIDE SEQUENCE [LARGE SCALE GENOMIC DNA]</scope>
    <source>
        <strain evidence="4 5">DSM 19981</strain>
    </source>
</reference>
<dbReference type="PANTHER" id="PTHR11365">
    <property type="entry name" value="5-OXOPROLINASE RELATED"/>
    <property type="match status" value="1"/>
</dbReference>
<dbReference type="RefSeq" id="WP_217648754.1">
    <property type="nucleotide sequence ID" value="NZ_FOSQ01000007.1"/>
</dbReference>
<dbReference type="GO" id="GO:0005829">
    <property type="term" value="C:cytosol"/>
    <property type="evidence" value="ECO:0007669"/>
    <property type="project" value="TreeGrafter"/>
</dbReference>
<dbReference type="AlphaFoldDB" id="A0A1I4C9B0"/>
<dbReference type="InterPro" id="IPR008040">
    <property type="entry name" value="Hydant_A_N"/>
</dbReference>
<feature type="domain" description="Acetophenone carboxylase-like C-terminal" evidence="3">
    <location>
        <begin position="543"/>
        <end position="692"/>
    </location>
</feature>
<dbReference type="SUPFAM" id="SSF53067">
    <property type="entry name" value="Actin-like ATPase domain"/>
    <property type="match status" value="1"/>
</dbReference>
<name>A0A1I4C9B0_9PROT</name>
<organism evidence="4 5">
    <name type="scientific">Falsiroseomonas stagni DSM 19981</name>
    <dbReference type="NCBI Taxonomy" id="1123062"/>
    <lineage>
        <taxon>Bacteria</taxon>
        <taxon>Pseudomonadati</taxon>
        <taxon>Pseudomonadota</taxon>
        <taxon>Alphaproteobacteria</taxon>
        <taxon>Acetobacterales</taxon>
        <taxon>Roseomonadaceae</taxon>
        <taxon>Falsiroseomonas</taxon>
    </lineage>
</organism>
<dbReference type="PANTHER" id="PTHR11365:SF23">
    <property type="entry name" value="HYPOTHETICAL 5-OXOPROLINASE (EUROFUNG)-RELATED"/>
    <property type="match status" value="1"/>
</dbReference>
<protein>
    <submittedName>
        <fullName evidence="4">N-methylhydantoinase A</fullName>
    </submittedName>
</protein>
<dbReference type="GO" id="GO:0006749">
    <property type="term" value="P:glutathione metabolic process"/>
    <property type="evidence" value="ECO:0007669"/>
    <property type="project" value="TreeGrafter"/>
</dbReference>
<dbReference type="Proteomes" id="UP000199473">
    <property type="component" value="Unassembled WGS sequence"/>
</dbReference>
<evidence type="ECO:0000313" key="5">
    <source>
        <dbReference type="Proteomes" id="UP000199473"/>
    </source>
</evidence>
<dbReference type="Pfam" id="PF01968">
    <property type="entry name" value="Hydantoinase_A"/>
    <property type="match status" value="1"/>
</dbReference>
<evidence type="ECO:0000259" key="3">
    <source>
        <dbReference type="Pfam" id="PF19278"/>
    </source>
</evidence>
<evidence type="ECO:0000259" key="2">
    <source>
        <dbReference type="Pfam" id="PF05378"/>
    </source>
</evidence>
<dbReference type="Pfam" id="PF05378">
    <property type="entry name" value="Hydant_A_N"/>
    <property type="match status" value="1"/>
</dbReference>
<feature type="domain" description="Hydantoinase/oxoprolinase N-terminal" evidence="2">
    <location>
        <begin position="23"/>
        <end position="197"/>
    </location>
</feature>
<dbReference type="InterPro" id="IPR043129">
    <property type="entry name" value="ATPase_NBD"/>
</dbReference>
<dbReference type="EMBL" id="FOSQ01000007">
    <property type="protein sequence ID" value="SFK77515.1"/>
    <property type="molecule type" value="Genomic_DNA"/>
</dbReference>
<dbReference type="InterPro" id="IPR045079">
    <property type="entry name" value="Oxoprolinase-like"/>
</dbReference>